<sequence>MSEHRAFRGVWIPAELWMTKELSIQEKLMLVEIDSLQHPGRGCFKSNRKMAEFFGLSAPRISAIISSLTKKGFIRVEQIRDGKQTVERRIFMERSIQEAFGGQDTKGGYSGSNENPSQDTKGGYSGSNEERGSGVRGSGLGVQSENPLVSSDDVTAVFEFWKTQLGKTRTTKLDNKRRTKIKTALTDYGMVQVQQAIIGCTLSAHHMGQNPQNKRYDDIELILRDAKHVEQFIGYFDRKPTNVSLYDNRPRPKHTGLDQANAAGLRQRADGAYSL</sequence>
<proteinExistence type="predicted"/>
<feature type="region of interest" description="Disordered" evidence="1">
    <location>
        <begin position="101"/>
        <end position="147"/>
    </location>
</feature>
<evidence type="ECO:0000313" key="2">
    <source>
        <dbReference type="EMBL" id="RUR26817.1"/>
    </source>
</evidence>
<dbReference type="Proteomes" id="UP000287336">
    <property type="component" value="Unassembled WGS sequence"/>
</dbReference>
<dbReference type="OrthoDB" id="82456at2"/>
<dbReference type="EMBL" id="RZHG01000030">
    <property type="protein sequence ID" value="RUR26817.1"/>
    <property type="molecule type" value="Genomic_DNA"/>
</dbReference>
<dbReference type="Gene3D" id="1.10.10.10">
    <property type="entry name" value="Winged helix-like DNA-binding domain superfamily/Winged helix DNA-binding domain"/>
    <property type="match status" value="1"/>
</dbReference>
<gene>
    <name evidence="2" type="ORF">ELY33_17060</name>
</gene>
<comment type="caution">
    <text evidence="2">The sequence shown here is derived from an EMBL/GenBank/DDBJ whole genome shotgun (WGS) entry which is preliminary data.</text>
</comment>
<keyword evidence="3" id="KW-1185">Reference proteome</keyword>
<dbReference type="RefSeq" id="WP_126949101.1">
    <property type="nucleotide sequence ID" value="NZ_RZHG01000030.1"/>
</dbReference>
<name>A0A433KF23_9GAMM</name>
<accession>A0A433KF23</accession>
<evidence type="ECO:0000313" key="3">
    <source>
        <dbReference type="Proteomes" id="UP000287336"/>
    </source>
</evidence>
<feature type="compositionally biased region" description="Polar residues" evidence="1">
    <location>
        <begin position="111"/>
        <end position="120"/>
    </location>
</feature>
<dbReference type="InterPro" id="IPR036388">
    <property type="entry name" value="WH-like_DNA-bd_sf"/>
</dbReference>
<protein>
    <submittedName>
        <fullName evidence="2">Helix-turn-helix domain-containing protein</fullName>
    </submittedName>
</protein>
<dbReference type="AlphaFoldDB" id="A0A433KF23"/>
<reference evidence="2 3" key="1">
    <citation type="submission" date="2018-12" db="EMBL/GenBank/DDBJ databases">
        <title>three novel Halomonas strain isolated from plants.</title>
        <authorList>
            <person name="Sun C."/>
        </authorList>
    </citation>
    <scope>NUCLEOTIDE SEQUENCE [LARGE SCALE GENOMIC DNA]</scope>
    <source>
        <strain evidence="2 3">DSM 19434</strain>
    </source>
</reference>
<feature type="region of interest" description="Disordered" evidence="1">
    <location>
        <begin position="246"/>
        <end position="275"/>
    </location>
</feature>
<evidence type="ECO:0000256" key="1">
    <source>
        <dbReference type="SAM" id="MobiDB-lite"/>
    </source>
</evidence>
<organism evidence="2 3">
    <name type="scientific">Vreelandella andesensis</name>
    <dbReference type="NCBI Taxonomy" id="447567"/>
    <lineage>
        <taxon>Bacteria</taxon>
        <taxon>Pseudomonadati</taxon>
        <taxon>Pseudomonadota</taxon>
        <taxon>Gammaproteobacteria</taxon>
        <taxon>Oceanospirillales</taxon>
        <taxon>Halomonadaceae</taxon>
        <taxon>Vreelandella</taxon>
    </lineage>
</organism>